<organism evidence="2 3">
    <name type="scientific">Belliella alkalica</name>
    <dbReference type="NCBI Taxonomy" id="1730871"/>
    <lineage>
        <taxon>Bacteria</taxon>
        <taxon>Pseudomonadati</taxon>
        <taxon>Bacteroidota</taxon>
        <taxon>Cytophagia</taxon>
        <taxon>Cytophagales</taxon>
        <taxon>Cyclobacteriaceae</taxon>
        <taxon>Belliella</taxon>
    </lineage>
</organism>
<evidence type="ECO:0000256" key="1">
    <source>
        <dbReference type="SAM" id="Phobius"/>
    </source>
</evidence>
<gene>
    <name evidence="2" type="ORF">MM213_10010</name>
</gene>
<evidence type="ECO:0000313" key="3">
    <source>
        <dbReference type="Proteomes" id="UP001165430"/>
    </source>
</evidence>
<accession>A0ABS9VBJ6</accession>
<feature type="transmembrane region" description="Helical" evidence="1">
    <location>
        <begin position="6"/>
        <end position="25"/>
    </location>
</feature>
<reference evidence="2" key="1">
    <citation type="submission" date="2022-03" db="EMBL/GenBank/DDBJ databases">
        <title>De novo assembled genomes of Belliella spp. (Cyclobacteriaceae) strains.</title>
        <authorList>
            <person name="Szabo A."/>
            <person name="Korponai K."/>
            <person name="Felfoldi T."/>
        </authorList>
    </citation>
    <scope>NUCLEOTIDE SEQUENCE</scope>
    <source>
        <strain evidence="2">DSM 111903</strain>
    </source>
</reference>
<dbReference type="RefSeq" id="WP_241411893.1">
    <property type="nucleotide sequence ID" value="NZ_JAKZGO010000007.1"/>
</dbReference>
<keyword evidence="3" id="KW-1185">Reference proteome</keyword>
<keyword evidence="1" id="KW-1133">Transmembrane helix</keyword>
<comment type="caution">
    <text evidence="2">The sequence shown here is derived from an EMBL/GenBank/DDBJ whole genome shotgun (WGS) entry which is preliminary data.</text>
</comment>
<name>A0ABS9VBJ6_9BACT</name>
<dbReference type="EMBL" id="JAKZGO010000007">
    <property type="protein sequence ID" value="MCH7413819.1"/>
    <property type="molecule type" value="Genomic_DNA"/>
</dbReference>
<sequence>MFDIDIITISIAIVSMVAFAIPFYLNNVKVKKEKLNNDKLLQTFLNSHNLNLNIQDNWRKQYFIGIDTSQNKLVYVDDLADIKPIILDIRDVKQVKINEVSRVVGAKSNSRKIIDSLHLQLTNHQGKVIGLLEFYDGEKFSDLVGEPILIKKWEATISAEAKSTGKKESLVL</sequence>
<keyword evidence="1" id="KW-0472">Membrane</keyword>
<keyword evidence="1" id="KW-0812">Transmembrane</keyword>
<protein>
    <submittedName>
        <fullName evidence="2">Uncharacterized protein</fullName>
    </submittedName>
</protein>
<proteinExistence type="predicted"/>
<dbReference type="Proteomes" id="UP001165430">
    <property type="component" value="Unassembled WGS sequence"/>
</dbReference>
<evidence type="ECO:0000313" key="2">
    <source>
        <dbReference type="EMBL" id="MCH7413819.1"/>
    </source>
</evidence>